<proteinExistence type="predicted"/>
<name>A0A0A9CAB9_ARUDO</name>
<accession>A0A0A9CAB9</accession>
<dbReference type="AlphaFoldDB" id="A0A0A9CAB9"/>
<dbReference type="EMBL" id="GBRH01229443">
    <property type="protein sequence ID" value="JAD68452.1"/>
    <property type="molecule type" value="Transcribed_RNA"/>
</dbReference>
<organism evidence="1">
    <name type="scientific">Arundo donax</name>
    <name type="common">Giant reed</name>
    <name type="synonym">Donax arundinaceus</name>
    <dbReference type="NCBI Taxonomy" id="35708"/>
    <lineage>
        <taxon>Eukaryota</taxon>
        <taxon>Viridiplantae</taxon>
        <taxon>Streptophyta</taxon>
        <taxon>Embryophyta</taxon>
        <taxon>Tracheophyta</taxon>
        <taxon>Spermatophyta</taxon>
        <taxon>Magnoliopsida</taxon>
        <taxon>Liliopsida</taxon>
        <taxon>Poales</taxon>
        <taxon>Poaceae</taxon>
        <taxon>PACMAD clade</taxon>
        <taxon>Arundinoideae</taxon>
        <taxon>Arundineae</taxon>
        <taxon>Arundo</taxon>
    </lineage>
</organism>
<evidence type="ECO:0000313" key="1">
    <source>
        <dbReference type="EMBL" id="JAD68452.1"/>
    </source>
</evidence>
<reference evidence="1" key="1">
    <citation type="submission" date="2014-09" db="EMBL/GenBank/DDBJ databases">
        <authorList>
            <person name="Magalhaes I.L.F."/>
            <person name="Oliveira U."/>
            <person name="Santos F.R."/>
            <person name="Vidigal T.H.D.A."/>
            <person name="Brescovit A.D."/>
            <person name="Santos A.J."/>
        </authorList>
    </citation>
    <scope>NUCLEOTIDE SEQUENCE</scope>
    <source>
        <tissue evidence="1">Shoot tissue taken approximately 20 cm above the soil surface</tissue>
    </source>
</reference>
<protein>
    <submittedName>
        <fullName evidence="1">Uncharacterized protein</fullName>
    </submittedName>
</protein>
<sequence length="48" mass="5653">MFYLHSKVAFLFSVHYSFLPLQYSQVLNCSIFTTNHVLFSVSHVNAKW</sequence>
<reference evidence="1" key="2">
    <citation type="journal article" date="2015" name="Data Brief">
        <title>Shoot transcriptome of the giant reed, Arundo donax.</title>
        <authorList>
            <person name="Barrero R.A."/>
            <person name="Guerrero F.D."/>
            <person name="Moolhuijzen P."/>
            <person name="Goolsby J.A."/>
            <person name="Tidwell J."/>
            <person name="Bellgard S.E."/>
            <person name="Bellgard M.I."/>
        </authorList>
    </citation>
    <scope>NUCLEOTIDE SEQUENCE</scope>
    <source>
        <tissue evidence="1">Shoot tissue taken approximately 20 cm above the soil surface</tissue>
    </source>
</reference>